<dbReference type="PANTHER" id="PTHR42926:SF1">
    <property type="entry name" value="CIRCADIAN CLOCK OSCILLATOR PROTEIN KAIC 1"/>
    <property type="match status" value="1"/>
</dbReference>
<dbReference type="InterPro" id="IPR051347">
    <property type="entry name" value="Circadian_clock_KaiC-rel"/>
</dbReference>
<keyword evidence="4" id="KW-0677">Repeat</keyword>
<evidence type="ECO:0000256" key="1">
    <source>
        <dbReference type="ARBA" id="ARBA00012513"/>
    </source>
</evidence>
<dbReference type="Pfam" id="PF06745">
    <property type="entry name" value="ATPase"/>
    <property type="match status" value="2"/>
</dbReference>
<evidence type="ECO:0000259" key="8">
    <source>
        <dbReference type="PROSITE" id="PS51146"/>
    </source>
</evidence>
<evidence type="ECO:0000256" key="4">
    <source>
        <dbReference type="ARBA" id="ARBA00022737"/>
    </source>
</evidence>
<dbReference type="Gene3D" id="3.40.50.300">
    <property type="entry name" value="P-loop containing nucleotide triphosphate hydrolases"/>
    <property type="match status" value="2"/>
</dbReference>
<proteinExistence type="predicted"/>
<accession>A0ABU8JGE3</accession>
<evidence type="ECO:0000313" key="10">
    <source>
        <dbReference type="Proteomes" id="UP001381174"/>
    </source>
</evidence>
<feature type="domain" description="KaiC" evidence="8">
    <location>
        <begin position="2"/>
        <end position="231"/>
    </location>
</feature>
<keyword evidence="3" id="KW-0808">Transferase</keyword>
<dbReference type="RefSeq" id="WP_336808818.1">
    <property type="nucleotide sequence ID" value="NZ_JBBBNY010000016.1"/>
</dbReference>
<dbReference type="PROSITE" id="PS51146">
    <property type="entry name" value="KAIC"/>
    <property type="match status" value="2"/>
</dbReference>
<evidence type="ECO:0000313" key="9">
    <source>
        <dbReference type="EMBL" id="MEI7038178.1"/>
    </source>
</evidence>
<feature type="domain" description="KaiC" evidence="8">
    <location>
        <begin position="235"/>
        <end position="468"/>
    </location>
</feature>
<dbReference type="PIRSF" id="PIRSF039117">
    <property type="entry name" value="KaiC"/>
    <property type="match status" value="1"/>
</dbReference>
<reference evidence="9 10" key="1">
    <citation type="journal article" date="2014" name="Int. J. Syst. Evol. Microbiol.">
        <title>Fulvimonas yonginensis sp. nov., isolated from greenhouse soil, and emended description of the genus Fulvimonas.</title>
        <authorList>
            <person name="Ahn J.H."/>
            <person name="Kim S.J."/>
            <person name="Weon H.Y."/>
            <person name="Hong S.B."/>
            <person name="Seok S.J."/>
            <person name="Kwon S.W."/>
        </authorList>
    </citation>
    <scope>NUCLEOTIDE SEQUENCE [LARGE SCALE GENOMIC DNA]</scope>
    <source>
        <strain evidence="9 10">KACC 16952</strain>
    </source>
</reference>
<keyword evidence="6" id="KW-0378">Hydrolase</keyword>
<dbReference type="EMBL" id="JBBBNY010000016">
    <property type="protein sequence ID" value="MEI7038178.1"/>
    <property type="molecule type" value="Genomic_DNA"/>
</dbReference>
<dbReference type="Proteomes" id="UP001381174">
    <property type="component" value="Unassembled WGS sequence"/>
</dbReference>
<organism evidence="9 10">
    <name type="scientific">Fulvimonas yonginensis</name>
    <dbReference type="NCBI Taxonomy" id="1495200"/>
    <lineage>
        <taxon>Bacteria</taxon>
        <taxon>Pseudomonadati</taxon>
        <taxon>Pseudomonadota</taxon>
        <taxon>Gammaproteobacteria</taxon>
        <taxon>Lysobacterales</taxon>
        <taxon>Rhodanobacteraceae</taxon>
        <taxon>Fulvimonas</taxon>
    </lineage>
</organism>
<comment type="caution">
    <text evidence="9">The sequence shown here is derived from an EMBL/GenBank/DDBJ whole genome shotgun (WGS) entry which is preliminary data.</text>
</comment>
<dbReference type="InterPro" id="IPR030665">
    <property type="entry name" value="KaiC"/>
</dbReference>
<dbReference type="InterPro" id="IPR010624">
    <property type="entry name" value="KaiC_dom"/>
</dbReference>
<dbReference type="InterPro" id="IPR014774">
    <property type="entry name" value="KaiC-like_dom"/>
</dbReference>
<feature type="region of interest" description="Disordered" evidence="7">
    <location>
        <begin position="463"/>
        <end position="494"/>
    </location>
</feature>
<evidence type="ECO:0000256" key="2">
    <source>
        <dbReference type="ARBA" id="ARBA00022553"/>
    </source>
</evidence>
<name>A0ABU8JGE3_9GAMM</name>
<gene>
    <name evidence="9" type="ORF">WAT24_15585</name>
</gene>
<keyword evidence="5" id="KW-0418">Kinase</keyword>
<dbReference type="SUPFAM" id="SSF52540">
    <property type="entry name" value="P-loop containing nucleoside triphosphate hydrolases"/>
    <property type="match status" value="2"/>
</dbReference>
<evidence type="ECO:0000256" key="3">
    <source>
        <dbReference type="ARBA" id="ARBA00022679"/>
    </source>
</evidence>
<protein>
    <recommendedName>
        <fullName evidence="1">non-specific serine/threonine protein kinase</fullName>
        <ecNumber evidence="1">2.7.11.1</ecNumber>
    </recommendedName>
</protein>
<dbReference type="PANTHER" id="PTHR42926">
    <property type="match status" value="1"/>
</dbReference>
<evidence type="ECO:0000256" key="5">
    <source>
        <dbReference type="ARBA" id="ARBA00022777"/>
    </source>
</evidence>
<evidence type="ECO:0000256" key="6">
    <source>
        <dbReference type="ARBA" id="ARBA00022801"/>
    </source>
</evidence>
<dbReference type="InterPro" id="IPR027417">
    <property type="entry name" value="P-loop_NTPase"/>
</dbReference>
<dbReference type="EC" id="2.7.11.1" evidence="1"/>
<dbReference type="InterPro" id="IPR003593">
    <property type="entry name" value="AAA+_ATPase"/>
</dbReference>
<evidence type="ECO:0000256" key="7">
    <source>
        <dbReference type="SAM" id="MobiDB-lite"/>
    </source>
</evidence>
<keyword evidence="10" id="KW-1185">Reference proteome</keyword>
<dbReference type="SMART" id="SM00382">
    <property type="entry name" value="AAA"/>
    <property type="match status" value="2"/>
</dbReference>
<sequence length="494" mass="53462">MQRIPTGVPGLDHILNGGLFAGAVYIVRGSPGAGKTILANQVCFGHVAQGGRALFVTLLAESHARMLQHMAEMDFYDAAVIPGSLYYVSAFRTLEEEGLKGLMDLLRREIRSHRASLLVLDGLLAVEETSTSDREFRKFIHELQAHAALADCTVLLLTNGSRAEYHPEHTMVDGLITLDDVPYGKRRQRELEIKKFRGSASLRGRHPFRITNAGIVLFPRLEAFLPAGTNDGPGRRMSTGIPDLDGMMAGGPLRGTSTLLLGASGAGKTTLGTSFLGRSSADEPGLHFGFYETPYRLIANAAAIGLHLQPLVDAGHLRIVWRPPTEQVLDDLGNTLLDAVRRYSVKRLFIDSLGGFISAADAPERLSAFFAALTDELRAMDVTALIAVETPNLVGPDIRVPIDGVSALAENMVLLRYAEYRARLYRLISVLKVRGGGFDPRVREFEISDAGVHLRDSFRGAEGLLSGYGHPGPGEPPGIQPRPAGHDASPPKRG</sequence>
<keyword evidence="2" id="KW-0597">Phosphoprotein</keyword>